<dbReference type="InterPro" id="IPR024651">
    <property type="entry name" value="FAD-SLDH_ssu"/>
</dbReference>
<proteinExistence type="predicted"/>
<evidence type="ECO:0008006" key="4">
    <source>
        <dbReference type="Google" id="ProtNLM"/>
    </source>
</evidence>
<organism evidence="2 3">
    <name type="scientific">Paeniglutamicibacter sulfureus</name>
    <dbReference type="NCBI Taxonomy" id="43666"/>
    <lineage>
        <taxon>Bacteria</taxon>
        <taxon>Bacillati</taxon>
        <taxon>Actinomycetota</taxon>
        <taxon>Actinomycetes</taxon>
        <taxon>Micrococcales</taxon>
        <taxon>Micrococcaceae</taxon>
        <taxon>Paeniglutamicibacter</taxon>
    </lineage>
</organism>
<protein>
    <recommendedName>
        <fullName evidence="4">Gluconate 2-dehydrogenase subunit 3 family protein</fullName>
    </recommendedName>
</protein>
<reference evidence="2 3" key="1">
    <citation type="submission" date="2023-07" db="EMBL/GenBank/DDBJ databases">
        <title>Sequencing the genomes of 1000 actinobacteria strains.</title>
        <authorList>
            <person name="Klenk H.-P."/>
        </authorList>
    </citation>
    <scope>NUCLEOTIDE SEQUENCE [LARGE SCALE GENOMIC DNA]</scope>
    <source>
        <strain evidence="2 3">DSM 20167</strain>
    </source>
</reference>
<evidence type="ECO:0000313" key="2">
    <source>
        <dbReference type="EMBL" id="MDR7357233.1"/>
    </source>
</evidence>
<comment type="caution">
    <text evidence="2">The sequence shown here is derived from an EMBL/GenBank/DDBJ whole genome shotgun (WGS) entry which is preliminary data.</text>
</comment>
<name>A0ABU2BF17_9MICC</name>
<sequence>MALQDPQSGALTQSERDPASLPTRRGVLVGLAAVAGAVAAGGLTAPPVRAATTTRAVTLDEFMELSDILTDNEFSLRDEVGQQYLRALNNDPAHAQTLRVLVNGTVRVKRRPRTFDEVRRSGVLNDDAVAETARQILVHWYSGLVNGRTADYLEALAWETLPFAEPASTKIGFSKWDDVP</sequence>
<gene>
    <name evidence="2" type="ORF">J2S64_000924</name>
</gene>
<dbReference type="Proteomes" id="UP001183817">
    <property type="component" value="Unassembled WGS sequence"/>
</dbReference>
<accession>A0ABU2BF17</accession>
<evidence type="ECO:0000256" key="1">
    <source>
        <dbReference type="SAM" id="MobiDB-lite"/>
    </source>
</evidence>
<dbReference type="RefSeq" id="WP_310288536.1">
    <property type="nucleotide sequence ID" value="NZ_JAVDYI010000001.1"/>
</dbReference>
<feature type="compositionally biased region" description="Polar residues" evidence="1">
    <location>
        <begin position="1"/>
        <end position="13"/>
    </location>
</feature>
<evidence type="ECO:0000313" key="3">
    <source>
        <dbReference type="Proteomes" id="UP001183817"/>
    </source>
</evidence>
<dbReference type="Pfam" id="PF12318">
    <property type="entry name" value="FAD-SLDH"/>
    <property type="match status" value="1"/>
</dbReference>
<dbReference type="PROSITE" id="PS51318">
    <property type="entry name" value="TAT"/>
    <property type="match status" value="1"/>
</dbReference>
<dbReference type="EMBL" id="JAVDYI010000001">
    <property type="protein sequence ID" value="MDR7357233.1"/>
    <property type="molecule type" value="Genomic_DNA"/>
</dbReference>
<keyword evidence="3" id="KW-1185">Reference proteome</keyword>
<feature type="region of interest" description="Disordered" evidence="1">
    <location>
        <begin position="1"/>
        <end position="22"/>
    </location>
</feature>
<dbReference type="InterPro" id="IPR006311">
    <property type="entry name" value="TAT_signal"/>
</dbReference>